<organism evidence="2 3">
    <name type="scientific">Lojkania enalia</name>
    <dbReference type="NCBI Taxonomy" id="147567"/>
    <lineage>
        <taxon>Eukaryota</taxon>
        <taxon>Fungi</taxon>
        <taxon>Dikarya</taxon>
        <taxon>Ascomycota</taxon>
        <taxon>Pezizomycotina</taxon>
        <taxon>Dothideomycetes</taxon>
        <taxon>Pleosporomycetidae</taxon>
        <taxon>Pleosporales</taxon>
        <taxon>Pleosporales incertae sedis</taxon>
        <taxon>Lojkania</taxon>
    </lineage>
</organism>
<evidence type="ECO:0000313" key="3">
    <source>
        <dbReference type="Proteomes" id="UP000800093"/>
    </source>
</evidence>
<dbReference type="EMBL" id="ML986656">
    <property type="protein sequence ID" value="KAF2261504.1"/>
    <property type="molecule type" value="Genomic_DNA"/>
</dbReference>
<proteinExistence type="predicted"/>
<evidence type="ECO:0000313" key="2">
    <source>
        <dbReference type="EMBL" id="KAF2261504.1"/>
    </source>
</evidence>
<evidence type="ECO:0000256" key="1">
    <source>
        <dbReference type="SAM" id="MobiDB-lite"/>
    </source>
</evidence>
<feature type="region of interest" description="Disordered" evidence="1">
    <location>
        <begin position="66"/>
        <end position="106"/>
    </location>
</feature>
<sequence>MPPKRGLFSLNVDPNTENLLEKIKEHNKDWRERVNVVGHNEPVHDNTSLRIFTKPFEKEVQQSIERIVDENSSRRESTNTSTPSSSSSRKTVIVKPLEEEYDTSDL</sequence>
<reference evidence="3" key="1">
    <citation type="journal article" date="2020" name="Stud. Mycol.">
        <title>101 Dothideomycetes genomes: A test case for predicting lifestyles and emergence of pathogens.</title>
        <authorList>
            <person name="Haridas S."/>
            <person name="Albert R."/>
            <person name="Binder M."/>
            <person name="Bloem J."/>
            <person name="LaButti K."/>
            <person name="Salamov A."/>
            <person name="Andreopoulos B."/>
            <person name="Baker S."/>
            <person name="Barry K."/>
            <person name="Bills G."/>
            <person name="Bluhm B."/>
            <person name="Cannon C."/>
            <person name="Castanera R."/>
            <person name="Culley D."/>
            <person name="Daum C."/>
            <person name="Ezra D."/>
            <person name="Gonzalez J."/>
            <person name="Henrissat B."/>
            <person name="Kuo A."/>
            <person name="Liang C."/>
            <person name="Lipzen A."/>
            <person name="Lutzoni F."/>
            <person name="Magnuson J."/>
            <person name="Mondo S."/>
            <person name="Nolan M."/>
            <person name="Ohm R."/>
            <person name="Pangilinan J."/>
            <person name="Park H.-J."/>
            <person name="Ramirez L."/>
            <person name="Alfaro M."/>
            <person name="Sun H."/>
            <person name="Tritt A."/>
            <person name="Yoshinaga Y."/>
            <person name="Zwiers L.-H."/>
            <person name="Turgeon B."/>
            <person name="Goodwin S."/>
            <person name="Spatafora J."/>
            <person name="Crous P."/>
            <person name="Grigoriev I."/>
        </authorList>
    </citation>
    <scope>NUCLEOTIDE SEQUENCE [LARGE SCALE GENOMIC DNA]</scope>
    <source>
        <strain evidence="3">CBS 304.66</strain>
    </source>
</reference>
<feature type="compositionally biased region" description="Low complexity" evidence="1">
    <location>
        <begin position="78"/>
        <end position="89"/>
    </location>
</feature>
<gene>
    <name evidence="2" type="ORF">CC78DRAFT_583604</name>
</gene>
<keyword evidence="3" id="KW-1185">Reference proteome</keyword>
<dbReference type="AlphaFoldDB" id="A0A9P4K223"/>
<dbReference type="OrthoDB" id="3709578at2759"/>
<dbReference type="Proteomes" id="UP000800093">
    <property type="component" value="Unassembled WGS sequence"/>
</dbReference>
<name>A0A9P4K223_9PLEO</name>
<comment type="caution">
    <text evidence="2">The sequence shown here is derived from an EMBL/GenBank/DDBJ whole genome shotgun (WGS) entry which is preliminary data.</text>
</comment>
<protein>
    <submittedName>
        <fullName evidence="2">Uncharacterized protein</fullName>
    </submittedName>
</protein>
<feature type="compositionally biased region" description="Basic and acidic residues" evidence="1">
    <location>
        <begin position="66"/>
        <end position="77"/>
    </location>
</feature>
<accession>A0A9P4K223</accession>